<dbReference type="OrthoDB" id="43654at2759"/>
<reference evidence="3" key="1">
    <citation type="journal article" date="2020" name="Stud. Mycol.">
        <title>101 Dothideomycetes genomes: a test case for predicting lifestyles and emergence of pathogens.</title>
        <authorList>
            <person name="Haridas S."/>
            <person name="Albert R."/>
            <person name="Binder M."/>
            <person name="Bloem J."/>
            <person name="Labutti K."/>
            <person name="Salamov A."/>
            <person name="Andreopoulos B."/>
            <person name="Baker S."/>
            <person name="Barry K."/>
            <person name="Bills G."/>
            <person name="Bluhm B."/>
            <person name="Cannon C."/>
            <person name="Castanera R."/>
            <person name="Culley D."/>
            <person name="Daum C."/>
            <person name="Ezra D."/>
            <person name="Gonzalez J."/>
            <person name="Henrissat B."/>
            <person name="Kuo A."/>
            <person name="Liang C."/>
            <person name="Lipzen A."/>
            <person name="Lutzoni F."/>
            <person name="Magnuson J."/>
            <person name="Mondo S."/>
            <person name="Nolan M."/>
            <person name="Ohm R."/>
            <person name="Pangilinan J."/>
            <person name="Park H.-J."/>
            <person name="Ramirez L."/>
            <person name="Alfaro M."/>
            <person name="Sun H."/>
            <person name="Tritt A."/>
            <person name="Yoshinaga Y."/>
            <person name="Zwiers L.-H."/>
            <person name="Turgeon B."/>
            <person name="Goodwin S."/>
            <person name="Spatafora J."/>
            <person name="Crous P."/>
            <person name="Grigoriev I."/>
        </authorList>
    </citation>
    <scope>NUCLEOTIDE SEQUENCE</scope>
    <source>
        <strain evidence="3">CBS 121739</strain>
    </source>
</reference>
<protein>
    <recommendedName>
        <fullName evidence="2">Asl1-like glycosyl hydrolase catalytic domain-containing protein</fullName>
    </recommendedName>
</protein>
<sequence>MVQITSTLSFLLACSTLSVAAPIVARTAAPKRLLNWNTWTPPALEKTQYFQPTIRTMAETTGQNFQFAQNFAQANPGAIVHTFNEPELNGISPQAAADAWNTILAPMRASTGCKLVSPGITNTQASVDWLNEFFGKITSQPDFLGLHFYDKVPDNLQSWLEARHGEHPFPIILSEIASTSTDQGTVDSMTKTWANYMDGADIVHQYAFFGAMPVLPNDGGFIPTTTLLMNSSGDWKPLLKELVSSSPMQ</sequence>
<evidence type="ECO:0000256" key="1">
    <source>
        <dbReference type="SAM" id="SignalP"/>
    </source>
</evidence>
<feature type="chain" id="PRO_5025635742" description="Asl1-like glycosyl hydrolase catalytic domain-containing protein" evidence="1">
    <location>
        <begin position="21"/>
        <end position="249"/>
    </location>
</feature>
<dbReference type="Proteomes" id="UP000799437">
    <property type="component" value="Unassembled WGS sequence"/>
</dbReference>
<organism evidence="3 4">
    <name type="scientific">Pseudovirgaria hyperparasitica</name>
    <dbReference type="NCBI Taxonomy" id="470096"/>
    <lineage>
        <taxon>Eukaryota</taxon>
        <taxon>Fungi</taxon>
        <taxon>Dikarya</taxon>
        <taxon>Ascomycota</taxon>
        <taxon>Pezizomycotina</taxon>
        <taxon>Dothideomycetes</taxon>
        <taxon>Dothideomycetes incertae sedis</taxon>
        <taxon>Acrospermales</taxon>
        <taxon>Acrospermaceae</taxon>
        <taxon>Pseudovirgaria</taxon>
    </lineage>
</organism>
<keyword evidence="4" id="KW-1185">Reference proteome</keyword>
<evidence type="ECO:0000313" key="3">
    <source>
        <dbReference type="EMBL" id="KAF2755919.1"/>
    </source>
</evidence>
<dbReference type="InterPro" id="IPR024655">
    <property type="entry name" value="Asl1_glyco_hydro_catalytic"/>
</dbReference>
<dbReference type="GO" id="GO:0009277">
    <property type="term" value="C:fungal-type cell wall"/>
    <property type="evidence" value="ECO:0007669"/>
    <property type="project" value="TreeGrafter"/>
</dbReference>
<dbReference type="PANTHER" id="PTHR34154:SF3">
    <property type="entry name" value="ALKALI-SENSITIVE LINKAGE PROTEIN 1"/>
    <property type="match status" value="1"/>
</dbReference>
<keyword evidence="1" id="KW-0732">Signal</keyword>
<dbReference type="Pfam" id="PF11790">
    <property type="entry name" value="Glyco_hydro_cc"/>
    <property type="match status" value="1"/>
</dbReference>
<dbReference type="InterPro" id="IPR017853">
    <property type="entry name" value="GH"/>
</dbReference>
<proteinExistence type="predicted"/>
<accession>A0A6A6W1B3</accession>
<dbReference type="InterPro" id="IPR053183">
    <property type="entry name" value="ASL1"/>
</dbReference>
<dbReference type="Gene3D" id="3.20.20.80">
    <property type="entry name" value="Glycosidases"/>
    <property type="match status" value="1"/>
</dbReference>
<gene>
    <name evidence="3" type="ORF">EJ05DRAFT_82220</name>
</gene>
<dbReference type="EMBL" id="ML996576">
    <property type="protein sequence ID" value="KAF2755919.1"/>
    <property type="molecule type" value="Genomic_DNA"/>
</dbReference>
<dbReference type="GeneID" id="54491051"/>
<dbReference type="SUPFAM" id="SSF51445">
    <property type="entry name" value="(Trans)glycosidases"/>
    <property type="match status" value="1"/>
</dbReference>
<evidence type="ECO:0000313" key="4">
    <source>
        <dbReference type="Proteomes" id="UP000799437"/>
    </source>
</evidence>
<name>A0A6A6W1B3_9PEZI</name>
<feature type="domain" description="Asl1-like glycosyl hydrolase catalytic" evidence="2">
    <location>
        <begin position="35"/>
        <end position="220"/>
    </location>
</feature>
<dbReference type="RefSeq" id="XP_033598370.1">
    <property type="nucleotide sequence ID" value="XM_033749997.1"/>
</dbReference>
<dbReference type="AlphaFoldDB" id="A0A6A6W1B3"/>
<dbReference type="GO" id="GO:0071966">
    <property type="term" value="P:fungal-type cell wall polysaccharide metabolic process"/>
    <property type="evidence" value="ECO:0007669"/>
    <property type="project" value="TreeGrafter"/>
</dbReference>
<evidence type="ECO:0000259" key="2">
    <source>
        <dbReference type="Pfam" id="PF11790"/>
    </source>
</evidence>
<feature type="signal peptide" evidence="1">
    <location>
        <begin position="1"/>
        <end position="20"/>
    </location>
</feature>
<dbReference type="PANTHER" id="PTHR34154">
    <property type="entry name" value="ALKALI-SENSITIVE LINKAGE PROTEIN 1"/>
    <property type="match status" value="1"/>
</dbReference>